<feature type="compositionally biased region" description="Polar residues" evidence="3">
    <location>
        <begin position="518"/>
        <end position="528"/>
    </location>
</feature>
<keyword evidence="1 2" id="KW-0694">RNA-binding</keyword>
<dbReference type="AlphaFoldDB" id="A0A9D4KHL9"/>
<evidence type="ECO:0000256" key="2">
    <source>
        <dbReference type="PROSITE-ProRule" id="PRU00176"/>
    </source>
</evidence>
<evidence type="ECO:0000256" key="1">
    <source>
        <dbReference type="ARBA" id="ARBA00022884"/>
    </source>
</evidence>
<evidence type="ECO:0000259" key="4">
    <source>
        <dbReference type="PROSITE" id="PS50102"/>
    </source>
</evidence>
<dbReference type="EMBL" id="JAIWYP010000004">
    <property type="protein sequence ID" value="KAH3840053.1"/>
    <property type="molecule type" value="Genomic_DNA"/>
</dbReference>
<gene>
    <name evidence="6" type="ORF">DPMN_113495</name>
</gene>
<evidence type="ECO:0000313" key="6">
    <source>
        <dbReference type="EMBL" id="KAH3840053.1"/>
    </source>
</evidence>
<dbReference type="SMART" id="SM00360">
    <property type="entry name" value="RRM"/>
    <property type="match status" value="3"/>
</dbReference>
<dbReference type="Gene3D" id="3.30.70.330">
    <property type="match status" value="3"/>
</dbReference>
<dbReference type="InterPro" id="IPR000504">
    <property type="entry name" value="RRM_dom"/>
</dbReference>
<feature type="domain" description="HTH OST-type" evidence="5">
    <location>
        <begin position="4"/>
        <end position="80"/>
    </location>
</feature>
<comment type="caution">
    <text evidence="6">The sequence shown here is derived from an EMBL/GenBank/DDBJ whole genome shotgun (WGS) entry which is preliminary data.</text>
</comment>
<feature type="region of interest" description="Disordered" evidence="3">
    <location>
        <begin position="197"/>
        <end position="368"/>
    </location>
</feature>
<evidence type="ECO:0000256" key="3">
    <source>
        <dbReference type="SAM" id="MobiDB-lite"/>
    </source>
</evidence>
<dbReference type="PANTHER" id="PTHR48025">
    <property type="entry name" value="OS02G0815200 PROTEIN"/>
    <property type="match status" value="1"/>
</dbReference>
<proteinExistence type="predicted"/>
<name>A0A9D4KHL9_DREPO</name>
<dbReference type="InterPro" id="IPR050502">
    <property type="entry name" value="Euk_RNA-bind_prot"/>
</dbReference>
<feature type="compositionally biased region" description="Polar residues" evidence="3">
    <location>
        <begin position="296"/>
        <end position="316"/>
    </location>
</feature>
<feature type="region of interest" description="Disordered" evidence="3">
    <location>
        <begin position="449"/>
        <end position="493"/>
    </location>
</feature>
<evidence type="ECO:0000313" key="7">
    <source>
        <dbReference type="Proteomes" id="UP000828390"/>
    </source>
</evidence>
<dbReference type="CDD" id="cd09972">
    <property type="entry name" value="LOTUS_TDRD_OSKAR"/>
    <property type="match status" value="1"/>
</dbReference>
<feature type="domain" description="RRM" evidence="4">
    <location>
        <begin position="639"/>
        <end position="715"/>
    </location>
</feature>
<dbReference type="Pfam" id="PF12872">
    <property type="entry name" value="OST-HTH"/>
    <property type="match status" value="1"/>
</dbReference>
<feature type="domain" description="RRM" evidence="4">
    <location>
        <begin position="372"/>
        <end position="448"/>
    </location>
</feature>
<feature type="compositionally biased region" description="Basic and acidic residues" evidence="3">
    <location>
        <begin position="197"/>
        <end position="220"/>
    </location>
</feature>
<sequence length="887" mass="99076">MQQIPEDIQENVRAVLLSKTDGSGILVSTLLRDYKNIVGRPLMYKNLGYQTLEAFIKDLPNVCRLEYSERDMAYKLFGIAKPSTFVSSFVKKAEGGSPSISEREGERSKPRNRRGPRVQHTTDLNDKWEPNPRGLYSICFDNKSTGLNKADIALKFAEAGHVEDIHLISSGMAFIRYSDEDAAKKAVQMYGESLKVHKADERRGSKRDQNQARDGRRRNNDSGTGDIENYSDLQRKNEYYQRNRNENNNNQQKVNGHRFSDAKDNKHGSDSDWEDEFSDKPRVKKTENSCMEETENSLSAISSPTEDSKTNLNGNSPRMDDTMFSHSGNRTVPAFDAVRGRRGRGGHNTGGPRRGLHEDPLSPKQTASSQITQVYIGNWPNEGTENELKALVAKYQTERVRMYLDKRDSNKRFAFVDCLSLEDAEQMVREMHNQIHRNRNLLVRLGNKNSVDHHSDAGTGSVHSEMGRLSLNTGPHQAGLKSPNSSSSHHSDAGSVHIEMGRLTVNSGPHQAGLKSPNVISSHHSPASSVGKGDKPGMSRQLESADDELPPLEELVSPRMPALEGRMPALEGRMPALEGRMLALEGRMPALEGRMPALEGMHGYHGYGCLDDMPPIEENLPQNLPQKGAMGRQEIQGHVKVLVTNFPYGTSKDALFYLFERFGVLDIGMINQAEMGRSTLAYITLANMELAQQAVMSLDQTMFCNRKLTVAFTPDVAMQLDSTAHASQDMMQRYAGNSFQESPMGGSRSRQNYNNNRAELQQLDFAARATPSKPIVTSNDYTFALLTSKLKDYSKIMSKLLGESDLLVGMVTKLMITHVENEKFFWAQRLEDNVNGANGNLPKLQELSLRLQKPDQKQGPIRSLGRCTAQFEGDWYSSPDCSVVPVR</sequence>
<feature type="compositionally biased region" description="Basic and acidic residues" evidence="3">
    <location>
        <begin position="233"/>
        <end position="245"/>
    </location>
</feature>
<dbReference type="PROSITE" id="PS51644">
    <property type="entry name" value="HTH_OST"/>
    <property type="match status" value="1"/>
</dbReference>
<reference evidence="6" key="1">
    <citation type="journal article" date="2019" name="bioRxiv">
        <title>The Genome of the Zebra Mussel, Dreissena polymorpha: A Resource for Invasive Species Research.</title>
        <authorList>
            <person name="McCartney M.A."/>
            <person name="Auch B."/>
            <person name="Kono T."/>
            <person name="Mallez S."/>
            <person name="Zhang Y."/>
            <person name="Obille A."/>
            <person name="Becker A."/>
            <person name="Abrahante J.E."/>
            <person name="Garbe J."/>
            <person name="Badalamenti J.P."/>
            <person name="Herman A."/>
            <person name="Mangelson H."/>
            <person name="Liachko I."/>
            <person name="Sullivan S."/>
            <person name="Sone E.D."/>
            <person name="Koren S."/>
            <person name="Silverstein K.A.T."/>
            <person name="Beckman K.B."/>
            <person name="Gohl D.M."/>
        </authorList>
    </citation>
    <scope>NUCLEOTIDE SEQUENCE</scope>
    <source>
        <strain evidence="6">Duluth1</strain>
        <tissue evidence="6">Whole animal</tissue>
    </source>
</reference>
<reference evidence="6" key="2">
    <citation type="submission" date="2020-11" db="EMBL/GenBank/DDBJ databases">
        <authorList>
            <person name="McCartney M.A."/>
            <person name="Auch B."/>
            <person name="Kono T."/>
            <person name="Mallez S."/>
            <person name="Becker A."/>
            <person name="Gohl D.M."/>
            <person name="Silverstein K.A.T."/>
            <person name="Koren S."/>
            <person name="Bechman K.B."/>
            <person name="Herman A."/>
            <person name="Abrahante J.E."/>
            <person name="Garbe J."/>
        </authorList>
    </citation>
    <scope>NUCLEOTIDE SEQUENCE</scope>
    <source>
        <strain evidence="6">Duluth1</strain>
        <tissue evidence="6">Whole animal</tissue>
    </source>
</reference>
<evidence type="ECO:0000259" key="5">
    <source>
        <dbReference type="PROSITE" id="PS51644"/>
    </source>
</evidence>
<feature type="domain" description="RRM" evidence="4">
    <location>
        <begin position="136"/>
        <end position="201"/>
    </location>
</feature>
<dbReference type="GO" id="GO:0003723">
    <property type="term" value="F:RNA binding"/>
    <property type="evidence" value="ECO:0007669"/>
    <property type="project" value="UniProtKB-UniRule"/>
</dbReference>
<dbReference type="InterPro" id="IPR041966">
    <property type="entry name" value="LOTUS-like"/>
</dbReference>
<dbReference type="PANTHER" id="PTHR48025:SF1">
    <property type="entry name" value="RRM DOMAIN-CONTAINING PROTEIN"/>
    <property type="match status" value="1"/>
</dbReference>
<feature type="compositionally biased region" description="Basic and acidic residues" evidence="3">
    <location>
        <begin position="258"/>
        <end position="270"/>
    </location>
</feature>
<dbReference type="Gene3D" id="3.30.420.610">
    <property type="entry name" value="LOTUS domain-like"/>
    <property type="match status" value="1"/>
</dbReference>
<dbReference type="SUPFAM" id="SSF54928">
    <property type="entry name" value="RNA-binding domain, RBD"/>
    <property type="match status" value="3"/>
</dbReference>
<accession>A0A9D4KHL9</accession>
<feature type="compositionally biased region" description="Basic and acidic residues" evidence="3">
    <location>
        <begin position="278"/>
        <end position="287"/>
    </location>
</feature>
<dbReference type="InterPro" id="IPR025605">
    <property type="entry name" value="OST-HTH/LOTUS_dom"/>
</dbReference>
<keyword evidence="7" id="KW-1185">Reference proteome</keyword>
<feature type="region of interest" description="Disordered" evidence="3">
    <location>
        <begin position="506"/>
        <end position="551"/>
    </location>
</feature>
<protein>
    <submittedName>
        <fullName evidence="6">Uncharacterized protein</fullName>
    </submittedName>
</protein>
<dbReference type="InterPro" id="IPR035979">
    <property type="entry name" value="RBD_domain_sf"/>
</dbReference>
<organism evidence="6 7">
    <name type="scientific">Dreissena polymorpha</name>
    <name type="common">Zebra mussel</name>
    <name type="synonym">Mytilus polymorpha</name>
    <dbReference type="NCBI Taxonomy" id="45954"/>
    <lineage>
        <taxon>Eukaryota</taxon>
        <taxon>Metazoa</taxon>
        <taxon>Spiralia</taxon>
        <taxon>Lophotrochozoa</taxon>
        <taxon>Mollusca</taxon>
        <taxon>Bivalvia</taxon>
        <taxon>Autobranchia</taxon>
        <taxon>Heteroconchia</taxon>
        <taxon>Euheterodonta</taxon>
        <taxon>Imparidentia</taxon>
        <taxon>Neoheterodontei</taxon>
        <taxon>Myida</taxon>
        <taxon>Dreissenoidea</taxon>
        <taxon>Dreissenidae</taxon>
        <taxon>Dreissena</taxon>
    </lineage>
</organism>
<dbReference type="InterPro" id="IPR012677">
    <property type="entry name" value="Nucleotide-bd_a/b_plait_sf"/>
</dbReference>
<dbReference type="Pfam" id="PF00076">
    <property type="entry name" value="RRM_1"/>
    <property type="match status" value="3"/>
</dbReference>
<dbReference type="Proteomes" id="UP000828390">
    <property type="component" value="Unassembled WGS sequence"/>
</dbReference>
<dbReference type="CDD" id="cd00590">
    <property type="entry name" value="RRM_SF"/>
    <property type="match status" value="3"/>
</dbReference>
<dbReference type="PROSITE" id="PS50102">
    <property type="entry name" value="RRM"/>
    <property type="match status" value="3"/>
</dbReference>
<feature type="region of interest" description="Disordered" evidence="3">
    <location>
        <begin position="94"/>
        <end position="129"/>
    </location>
</feature>